<evidence type="ECO:0000256" key="4">
    <source>
        <dbReference type="ARBA" id="ARBA00023004"/>
    </source>
</evidence>
<sequence>MASLQENLELLKSISANPKKQLDNYIAAGKKVVGCFPVYTPEVMVHAADMVPMGLWGAQTEISSARNYLPPFACPIMQSCLELGLNGIYEGISCVMIPAMCDTFRCITQDWKRGVTSIPCIPFTFPQNRVMEESITFFMDELSYVKESIEKYCDVKITEEAMQASLAVYNHHMAVMNDFCAVANEHLDIIDAVTRHAVMKSATFMDKAEHAAIVEEIIDGLKTEPVCDWKGKKVVLTGITAEPDALLQVLVDNKVAVVADDVAQESRQYSTPFPACNSAIESLARQWQNRTSDPLAHEDKLGRSDLLIRLTKENNATGVILCLMKFCDPEEYEETMIKPELKALGIPVLTIDIDQQPTSYDQARTRIQTFADII</sequence>
<dbReference type="EMBL" id="QVEP01000019">
    <property type="protein sequence ID" value="RGB79776.1"/>
    <property type="molecule type" value="Genomic_DNA"/>
</dbReference>
<evidence type="ECO:0000256" key="2">
    <source>
        <dbReference type="ARBA" id="ARBA00005806"/>
    </source>
</evidence>
<evidence type="ECO:0000256" key="3">
    <source>
        <dbReference type="ARBA" id="ARBA00022723"/>
    </source>
</evidence>
<evidence type="ECO:0000256" key="1">
    <source>
        <dbReference type="ARBA" id="ARBA00001966"/>
    </source>
</evidence>
<evidence type="ECO:0000256" key="5">
    <source>
        <dbReference type="ARBA" id="ARBA00023014"/>
    </source>
</evidence>
<accession>A0A3E2TN13</accession>
<dbReference type="GO" id="GO:0016836">
    <property type="term" value="F:hydro-lyase activity"/>
    <property type="evidence" value="ECO:0007669"/>
    <property type="project" value="UniProtKB-ARBA"/>
</dbReference>
<comment type="similarity">
    <text evidence="2">Belongs to the FldB/FldC dehydratase alpha/beta subunit family.</text>
</comment>
<organism evidence="6 7">
    <name type="scientific">Coprococcus catus</name>
    <dbReference type="NCBI Taxonomy" id="116085"/>
    <lineage>
        <taxon>Bacteria</taxon>
        <taxon>Bacillati</taxon>
        <taxon>Bacillota</taxon>
        <taxon>Clostridia</taxon>
        <taxon>Lachnospirales</taxon>
        <taxon>Lachnospiraceae</taxon>
        <taxon>Coprococcus</taxon>
    </lineage>
</organism>
<dbReference type="PANTHER" id="PTHR30548">
    <property type="entry name" value="2-HYDROXYGLUTARYL-COA DEHYDRATASE, D-COMPONENT-RELATED"/>
    <property type="match status" value="1"/>
</dbReference>
<dbReference type="Pfam" id="PF06050">
    <property type="entry name" value="HGD-D"/>
    <property type="match status" value="1"/>
</dbReference>
<gene>
    <name evidence="6" type="ORF">DW070_09105</name>
</gene>
<comment type="caution">
    <text evidence="6">The sequence shown here is derived from an EMBL/GenBank/DDBJ whole genome shotgun (WGS) entry which is preliminary data.</text>
</comment>
<dbReference type="Gene3D" id="3.40.50.11900">
    <property type="match status" value="1"/>
</dbReference>
<dbReference type="Gene3D" id="1.20.1270.370">
    <property type="match status" value="1"/>
</dbReference>
<reference evidence="6 7" key="1">
    <citation type="submission" date="2018-08" db="EMBL/GenBank/DDBJ databases">
        <title>A genome reference for cultivated species of the human gut microbiota.</title>
        <authorList>
            <person name="Zou Y."/>
            <person name="Xue W."/>
            <person name="Luo G."/>
        </authorList>
    </citation>
    <scope>NUCLEOTIDE SEQUENCE [LARGE SCALE GENOMIC DNA]</scope>
    <source>
        <strain evidence="6 7">AF45-17</strain>
    </source>
</reference>
<keyword evidence="4" id="KW-0408">Iron</keyword>
<keyword evidence="3" id="KW-0479">Metal-binding</keyword>
<comment type="cofactor">
    <cofactor evidence="1">
        <name>[4Fe-4S] cluster</name>
        <dbReference type="ChEBI" id="CHEBI:49883"/>
    </cofactor>
</comment>
<dbReference type="Proteomes" id="UP000260773">
    <property type="component" value="Unassembled WGS sequence"/>
</dbReference>
<dbReference type="RefSeq" id="WP_117528431.1">
    <property type="nucleotide sequence ID" value="NZ_JAQDKA010000024.1"/>
</dbReference>
<dbReference type="GO" id="GO:0046872">
    <property type="term" value="F:metal ion binding"/>
    <property type="evidence" value="ECO:0007669"/>
    <property type="project" value="UniProtKB-KW"/>
</dbReference>
<dbReference type="AlphaFoldDB" id="A0A3E2TN13"/>
<dbReference type="GO" id="GO:0051536">
    <property type="term" value="F:iron-sulfur cluster binding"/>
    <property type="evidence" value="ECO:0007669"/>
    <property type="project" value="UniProtKB-KW"/>
</dbReference>
<dbReference type="Gene3D" id="3.40.50.11890">
    <property type="match status" value="1"/>
</dbReference>
<proteinExistence type="inferred from homology"/>
<protein>
    <submittedName>
        <fullName evidence="6">2-hydroxyacyl-CoA dehydratase</fullName>
    </submittedName>
</protein>
<evidence type="ECO:0000313" key="7">
    <source>
        <dbReference type="Proteomes" id="UP000260773"/>
    </source>
</evidence>
<dbReference type="PANTHER" id="PTHR30548:SF5">
    <property type="entry name" value="SUBUNIT OF OXYGEN-SENSITIVE 2-HYDROXYISOCAPROYL-COA DEHYDRATASE"/>
    <property type="match status" value="1"/>
</dbReference>
<keyword evidence="5" id="KW-0411">Iron-sulfur</keyword>
<evidence type="ECO:0000313" key="6">
    <source>
        <dbReference type="EMBL" id="RGB79776.1"/>
    </source>
</evidence>
<name>A0A3E2TN13_9FIRM</name>
<dbReference type="InterPro" id="IPR010327">
    <property type="entry name" value="FldB/FldC_alpha/beta"/>
</dbReference>